<dbReference type="EMBL" id="HBEY01017446">
    <property type="protein sequence ID" value="CAD8605118.1"/>
    <property type="molecule type" value="Transcribed_RNA"/>
</dbReference>
<name>A0A7S0LBG1_9EUKA</name>
<accession>A0A7S0LBG1</accession>
<proteinExistence type="predicted"/>
<gene>
    <name evidence="1" type="ORF">CPEL01642_LOCUS8453</name>
</gene>
<dbReference type="InterPro" id="IPR052055">
    <property type="entry name" value="Hepadnavirus_pol/RT"/>
</dbReference>
<reference evidence="1" key="1">
    <citation type="submission" date="2021-01" db="EMBL/GenBank/DDBJ databases">
        <authorList>
            <person name="Corre E."/>
            <person name="Pelletier E."/>
            <person name="Niang G."/>
            <person name="Scheremetjew M."/>
            <person name="Finn R."/>
            <person name="Kale V."/>
            <person name="Holt S."/>
            <person name="Cochrane G."/>
            <person name="Meng A."/>
            <person name="Brown T."/>
            <person name="Cohen L."/>
        </authorList>
    </citation>
    <scope>NUCLEOTIDE SEQUENCE</scope>
    <source>
        <strain evidence="1">PLY182g</strain>
    </source>
</reference>
<dbReference type="PANTHER" id="PTHR33050:SF7">
    <property type="entry name" value="RIBONUCLEASE H"/>
    <property type="match status" value="1"/>
</dbReference>
<dbReference type="PANTHER" id="PTHR33050">
    <property type="entry name" value="REVERSE TRANSCRIPTASE DOMAIN-CONTAINING PROTEIN"/>
    <property type="match status" value="1"/>
</dbReference>
<protein>
    <submittedName>
        <fullName evidence="1">Uncharacterized protein</fullName>
    </submittedName>
</protein>
<sequence>MEILREVLSEFGMQVAPHKERGPCACLDFLGLLLCNVEGNRCVALNEKRQKMLRALIDELVVLQPASGSEITVVPKTLAKLLGHLVFASQVVPGGRTYMQGMLSAFSGLEVDWRRGVVLPRDGAWQLVSLRRAF</sequence>
<organism evidence="1">
    <name type="scientific">Coccolithus braarudii</name>
    <dbReference type="NCBI Taxonomy" id="221442"/>
    <lineage>
        <taxon>Eukaryota</taxon>
        <taxon>Haptista</taxon>
        <taxon>Haptophyta</taxon>
        <taxon>Prymnesiophyceae</taxon>
        <taxon>Coccolithales</taxon>
        <taxon>Coccolithaceae</taxon>
        <taxon>Coccolithus</taxon>
    </lineage>
</organism>
<evidence type="ECO:0000313" key="1">
    <source>
        <dbReference type="EMBL" id="CAD8605118.1"/>
    </source>
</evidence>
<dbReference type="AlphaFoldDB" id="A0A7S0LBG1"/>